<accession>A0A4Z1R8M9</accession>
<sequence length="381" mass="39791">MIALLIGGLLMLGLVQVFSASRTAYQLSEGMSRVQENGRFALDFLQRDIRLGGHFGCVNDQAHWVKDQTEGLQVHLGTGLALTHPLNFSVSVQGYEAAGTAPGNALAIGSATSAWNPALPTQISTLAPQPIGGSDVLVLRYLGGRGTPVTSITGGAGAEVLNFPAAGWTGLTEDGVTSPTLYGIADCSHASVFPGTGSSGQVSVSASVSPSTGFIGRYTAHPSGQTLLYRANSIVYYVGLNPVGEPALYRARATSAGGYGVPEELVEGVESLQLLFGQDATPLLDSATPPVGNITTRDTATDLLSGTANDAQRANQWRRVGVVQVGLLMRSPQRAAAPEIVDASNHLRVLGTVFQPPATNDGRFRASYETTIALRNRLFGN</sequence>
<dbReference type="Pfam" id="PF16074">
    <property type="entry name" value="PilW"/>
    <property type="match status" value="1"/>
</dbReference>
<name>A0A4Z1R8M9_9GAMM</name>
<dbReference type="Proteomes" id="UP000298681">
    <property type="component" value="Unassembled WGS sequence"/>
</dbReference>
<dbReference type="AlphaFoldDB" id="A0A4Z1R8M9"/>
<evidence type="ECO:0000313" key="1">
    <source>
        <dbReference type="EMBL" id="TKS55336.1"/>
    </source>
</evidence>
<evidence type="ECO:0000313" key="2">
    <source>
        <dbReference type="Proteomes" id="UP000298681"/>
    </source>
</evidence>
<comment type="caution">
    <text evidence="1">The sequence shown here is derived from an EMBL/GenBank/DDBJ whole genome shotgun (WGS) entry which is preliminary data.</text>
</comment>
<dbReference type="GO" id="GO:0043683">
    <property type="term" value="P:type IV pilus assembly"/>
    <property type="evidence" value="ECO:0007669"/>
    <property type="project" value="InterPro"/>
</dbReference>
<keyword evidence="2" id="KW-1185">Reference proteome</keyword>
<gene>
    <name evidence="1" type="ORF">E4582_06825</name>
</gene>
<dbReference type="EMBL" id="SPUH01000001">
    <property type="protein sequence ID" value="TKS55336.1"/>
    <property type="molecule type" value="Genomic_DNA"/>
</dbReference>
<proteinExistence type="predicted"/>
<reference evidence="1 2" key="1">
    <citation type="submission" date="2019-01" db="EMBL/GenBank/DDBJ databases">
        <authorList>
            <person name="Zhang S."/>
        </authorList>
    </citation>
    <scope>NUCLEOTIDE SEQUENCE [LARGE SCALE GENOMIC DNA]</scope>
    <source>
        <strain evidence="1 2">1626</strain>
    </source>
</reference>
<dbReference type="InterPro" id="IPR032092">
    <property type="entry name" value="PilW"/>
</dbReference>
<protein>
    <submittedName>
        <fullName evidence="1">Pilus assembly protein PilW</fullName>
    </submittedName>
</protein>
<organism evidence="1 2">
    <name type="scientific">Luteimonas yindakuii</name>
    <dbReference type="NCBI Taxonomy" id="2565782"/>
    <lineage>
        <taxon>Bacteria</taxon>
        <taxon>Pseudomonadati</taxon>
        <taxon>Pseudomonadota</taxon>
        <taxon>Gammaproteobacteria</taxon>
        <taxon>Lysobacterales</taxon>
        <taxon>Lysobacteraceae</taxon>
        <taxon>Luteimonas</taxon>
    </lineage>
</organism>